<dbReference type="Proteomes" id="UP001187531">
    <property type="component" value="Unassembled WGS sequence"/>
</dbReference>
<evidence type="ECO:0000313" key="2">
    <source>
        <dbReference type="EMBL" id="KAK2721665.1"/>
    </source>
</evidence>
<name>A0AA88LHA6_ARTSF</name>
<dbReference type="EMBL" id="JAVRJZ010000006">
    <property type="protein sequence ID" value="KAK2721665.1"/>
    <property type="molecule type" value="Genomic_DNA"/>
</dbReference>
<proteinExistence type="predicted"/>
<protein>
    <submittedName>
        <fullName evidence="2">Uncharacterized protein</fullName>
    </submittedName>
</protein>
<feature type="compositionally biased region" description="Polar residues" evidence="1">
    <location>
        <begin position="19"/>
        <end position="28"/>
    </location>
</feature>
<sequence length="201" mass="23358">MVSDQACTMAERHGEPVHNETSTKWTEVQNKEHSSPIRILDVPFQYDEASNTWKWVPSQTKIPNSFYRKLNENKHEGKIDKECPRILLPRAIVNKEGNGAIAKVVQEVKFSDIELNEVIQEENVEKKEEKAKKKRKSVFRQIKDKLTFKSKKEETSGVSHIQKLLGRLKFGKKTNENLRTEVEEKLCNESISKRKVKGKRN</sequence>
<evidence type="ECO:0000313" key="3">
    <source>
        <dbReference type="Proteomes" id="UP001187531"/>
    </source>
</evidence>
<accession>A0AA88LHA6</accession>
<feature type="region of interest" description="Disordered" evidence="1">
    <location>
        <begin position="1"/>
        <end position="34"/>
    </location>
</feature>
<organism evidence="2 3">
    <name type="scientific">Artemia franciscana</name>
    <name type="common">Brine shrimp</name>
    <name type="synonym">Artemia sanfranciscana</name>
    <dbReference type="NCBI Taxonomy" id="6661"/>
    <lineage>
        <taxon>Eukaryota</taxon>
        <taxon>Metazoa</taxon>
        <taxon>Ecdysozoa</taxon>
        <taxon>Arthropoda</taxon>
        <taxon>Crustacea</taxon>
        <taxon>Branchiopoda</taxon>
        <taxon>Anostraca</taxon>
        <taxon>Artemiidae</taxon>
        <taxon>Artemia</taxon>
    </lineage>
</organism>
<evidence type="ECO:0000256" key="1">
    <source>
        <dbReference type="SAM" id="MobiDB-lite"/>
    </source>
</evidence>
<keyword evidence="3" id="KW-1185">Reference proteome</keyword>
<reference evidence="2" key="1">
    <citation type="submission" date="2023-07" db="EMBL/GenBank/DDBJ databases">
        <title>Chromosome-level genome assembly of Artemia franciscana.</title>
        <authorList>
            <person name="Jo E."/>
        </authorList>
    </citation>
    <scope>NUCLEOTIDE SEQUENCE</scope>
    <source>
        <tissue evidence="2">Whole body</tissue>
    </source>
</reference>
<gene>
    <name evidence="2" type="ORF">QYM36_003836</name>
</gene>
<comment type="caution">
    <text evidence="2">The sequence shown here is derived from an EMBL/GenBank/DDBJ whole genome shotgun (WGS) entry which is preliminary data.</text>
</comment>
<dbReference type="AlphaFoldDB" id="A0AA88LHA6"/>